<dbReference type="InterPro" id="IPR047658">
    <property type="entry name" value="IS4-like_transpos"/>
</dbReference>
<evidence type="ECO:0000313" key="3">
    <source>
        <dbReference type="Proteomes" id="UP000003959"/>
    </source>
</evidence>
<sequence length="283" mass="32946">MQRGLGGPPHERLHQDRAFPIYFTLLPKLGSSNLKEQKSILSKVIPIFKNYKICVLGDREFCSVKLAKYLQDFGVYFCLRLKKNEFIEDQKNRWIELNNLGLVPGVSLFIKGVRVTKTRGLLGFNVAGKWQRKIKGLAPKEAWFILTNFDNLESAISAYKKRFDIEEMFRDFKTGGYNLENTKVEGERFISLVLLITIAYTSATIEGQHIKRKGMQKYVGRVKEYGRRERRHSSFYVGLYGQTWVNLKDVCLELVTELIRLNPNKRKYYQRGLRARSLIESAF</sequence>
<proteinExistence type="predicted"/>
<evidence type="ECO:0000259" key="1">
    <source>
        <dbReference type="Pfam" id="PF01609"/>
    </source>
</evidence>
<accession>F4XZ25</accession>
<dbReference type="SUPFAM" id="SSF53098">
    <property type="entry name" value="Ribonuclease H-like"/>
    <property type="match status" value="1"/>
</dbReference>
<dbReference type="GO" id="GO:0004803">
    <property type="term" value="F:transposase activity"/>
    <property type="evidence" value="ECO:0007669"/>
    <property type="project" value="InterPro"/>
</dbReference>
<evidence type="ECO:0000313" key="2">
    <source>
        <dbReference type="EMBL" id="EGJ30141.1"/>
    </source>
</evidence>
<dbReference type="EMBL" id="GL890958">
    <property type="protein sequence ID" value="EGJ30141.1"/>
    <property type="molecule type" value="Genomic_DNA"/>
</dbReference>
<dbReference type="Proteomes" id="UP000003959">
    <property type="component" value="Unassembled WGS sequence"/>
</dbReference>
<gene>
    <name evidence="2" type="ORF">LYNGBM3L_54630</name>
</gene>
<dbReference type="InterPro" id="IPR012337">
    <property type="entry name" value="RNaseH-like_sf"/>
</dbReference>
<dbReference type="GO" id="GO:0003677">
    <property type="term" value="F:DNA binding"/>
    <property type="evidence" value="ECO:0007669"/>
    <property type="project" value="InterPro"/>
</dbReference>
<protein>
    <submittedName>
        <fullName evidence="2">DDE domain transposase</fullName>
    </submittedName>
</protein>
<dbReference type="HOGENOM" id="CLU_060706_0_0_3"/>
<dbReference type="GO" id="GO:0006313">
    <property type="term" value="P:DNA transposition"/>
    <property type="evidence" value="ECO:0007669"/>
    <property type="project" value="InterPro"/>
</dbReference>
<dbReference type="eggNOG" id="COG3385">
    <property type="taxonomic scope" value="Bacteria"/>
</dbReference>
<dbReference type="AlphaFoldDB" id="F4XZ25"/>
<dbReference type="Pfam" id="PF01609">
    <property type="entry name" value="DDE_Tnp_1"/>
    <property type="match status" value="1"/>
</dbReference>
<dbReference type="NCBIfam" id="NF033591">
    <property type="entry name" value="transpos_IS4_2"/>
    <property type="match status" value="1"/>
</dbReference>
<name>F4XZ25_9CYAN</name>
<organism evidence="2 3">
    <name type="scientific">Moorena producens 3L</name>
    <dbReference type="NCBI Taxonomy" id="489825"/>
    <lineage>
        <taxon>Bacteria</taxon>
        <taxon>Bacillati</taxon>
        <taxon>Cyanobacteriota</taxon>
        <taxon>Cyanophyceae</taxon>
        <taxon>Coleofasciculales</taxon>
        <taxon>Coleofasciculaceae</taxon>
        <taxon>Moorena</taxon>
    </lineage>
</organism>
<dbReference type="InterPro" id="IPR002559">
    <property type="entry name" value="Transposase_11"/>
</dbReference>
<feature type="domain" description="Transposase IS4-like" evidence="1">
    <location>
        <begin position="51"/>
        <end position="200"/>
    </location>
</feature>
<reference evidence="3" key="1">
    <citation type="journal article" date="2011" name="Proc. Natl. Acad. Sci. U.S.A.">
        <title>Genomic insights into the physiology and ecology of the marine filamentous cyanobacterium Lyngbya majuscula.</title>
        <authorList>
            <person name="Jones A.C."/>
            <person name="Monroe E.A."/>
            <person name="Podell S."/>
            <person name="Hess W.R."/>
            <person name="Klages S."/>
            <person name="Esquenazi E."/>
            <person name="Niessen S."/>
            <person name="Hoover H."/>
            <person name="Rothmann M."/>
            <person name="Lasken R.S."/>
            <person name="Yates J.R.III."/>
            <person name="Reinhardt R."/>
            <person name="Kube M."/>
            <person name="Burkart M.D."/>
            <person name="Allen E.E."/>
            <person name="Dorrestein P.C."/>
            <person name="Gerwick W.H."/>
            <person name="Gerwick L."/>
        </authorList>
    </citation>
    <scope>NUCLEOTIDE SEQUENCE [LARGE SCALE GENOMIC DNA]</scope>
    <source>
        <strain evidence="3">3L</strain>
    </source>
</reference>
<keyword evidence="3" id="KW-1185">Reference proteome</keyword>